<evidence type="ECO:0000259" key="3">
    <source>
        <dbReference type="PROSITE" id="PS51186"/>
    </source>
</evidence>
<dbReference type="InterPro" id="IPR000182">
    <property type="entry name" value="GNAT_dom"/>
</dbReference>
<organism evidence="4 5">
    <name type="scientific">Lacinutrix gracilariae</name>
    <dbReference type="NCBI Taxonomy" id="1747198"/>
    <lineage>
        <taxon>Bacteria</taxon>
        <taxon>Pseudomonadati</taxon>
        <taxon>Bacteroidota</taxon>
        <taxon>Flavobacteriia</taxon>
        <taxon>Flavobacteriales</taxon>
        <taxon>Flavobacteriaceae</taxon>
        <taxon>Lacinutrix</taxon>
    </lineage>
</organism>
<dbReference type="Gene3D" id="3.40.630.30">
    <property type="match status" value="1"/>
</dbReference>
<evidence type="ECO:0000256" key="1">
    <source>
        <dbReference type="ARBA" id="ARBA00022679"/>
    </source>
</evidence>
<proteinExistence type="predicted"/>
<dbReference type="GO" id="GO:0016746">
    <property type="term" value="F:acyltransferase activity"/>
    <property type="evidence" value="ECO:0007669"/>
    <property type="project" value="UniProtKB-KW"/>
</dbReference>
<keyword evidence="2 4" id="KW-0012">Acyltransferase</keyword>
<dbReference type="Proteomes" id="UP001597467">
    <property type="component" value="Unassembled WGS sequence"/>
</dbReference>
<dbReference type="CDD" id="cd04301">
    <property type="entry name" value="NAT_SF"/>
    <property type="match status" value="1"/>
</dbReference>
<dbReference type="RefSeq" id="WP_379903797.1">
    <property type="nucleotide sequence ID" value="NZ_JBHULM010000011.1"/>
</dbReference>
<sequence>MDFIIREATIKDAKQILDLIVELAVFEKEPDAVEVTVEDLEKDGFGANPVFKCFVAEYNNEIAGIALVYNRYSTWKGKIIHLEDLIVSNKYRGKGLGTLLLNQVVIYANSLGARRINWEVIDWNEPAIKFYEKKGAKVLRDWDVVQLDAEGIQNYLKNI</sequence>
<comment type="caution">
    <text evidence="4">The sequence shown here is derived from an EMBL/GenBank/DDBJ whole genome shotgun (WGS) entry which is preliminary data.</text>
</comment>
<dbReference type="PANTHER" id="PTHR10545:SF29">
    <property type="entry name" value="GH14572P-RELATED"/>
    <property type="match status" value="1"/>
</dbReference>
<reference evidence="5" key="1">
    <citation type="journal article" date="2019" name="Int. J. Syst. Evol. Microbiol.">
        <title>The Global Catalogue of Microorganisms (GCM) 10K type strain sequencing project: providing services to taxonomists for standard genome sequencing and annotation.</title>
        <authorList>
            <consortium name="The Broad Institute Genomics Platform"/>
            <consortium name="The Broad Institute Genome Sequencing Center for Infectious Disease"/>
            <person name="Wu L."/>
            <person name="Ma J."/>
        </authorList>
    </citation>
    <scope>NUCLEOTIDE SEQUENCE [LARGE SCALE GENOMIC DNA]</scope>
    <source>
        <strain evidence="5">KCTC 42808</strain>
    </source>
</reference>
<accession>A0ABW5K135</accession>
<evidence type="ECO:0000313" key="4">
    <source>
        <dbReference type="EMBL" id="MFD2542677.1"/>
    </source>
</evidence>
<dbReference type="EMBL" id="JBHULM010000011">
    <property type="protein sequence ID" value="MFD2542677.1"/>
    <property type="molecule type" value="Genomic_DNA"/>
</dbReference>
<keyword evidence="1 4" id="KW-0808">Transferase</keyword>
<gene>
    <name evidence="4" type="ORF">ACFSSB_10150</name>
</gene>
<dbReference type="SUPFAM" id="SSF55729">
    <property type="entry name" value="Acyl-CoA N-acyltransferases (Nat)"/>
    <property type="match status" value="1"/>
</dbReference>
<dbReference type="PROSITE" id="PS51186">
    <property type="entry name" value="GNAT"/>
    <property type="match status" value="1"/>
</dbReference>
<evidence type="ECO:0000256" key="2">
    <source>
        <dbReference type="ARBA" id="ARBA00023315"/>
    </source>
</evidence>
<evidence type="ECO:0000313" key="5">
    <source>
        <dbReference type="Proteomes" id="UP001597467"/>
    </source>
</evidence>
<protein>
    <submittedName>
        <fullName evidence="4">GNAT family N-acetyltransferase</fullName>
        <ecNumber evidence="4">2.3.-.-</ecNumber>
    </submittedName>
</protein>
<dbReference type="PANTHER" id="PTHR10545">
    <property type="entry name" value="DIAMINE N-ACETYLTRANSFERASE"/>
    <property type="match status" value="1"/>
</dbReference>
<name>A0ABW5K135_9FLAO</name>
<feature type="domain" description="N-acetyltransferase" evidence="3">
    <location>
        <begin position="3"/>
        <end position="150"/>
    </location>
</feature>
<dbReference type="EC" id="2.3.-.-" evidence="4"/>
<keyword evidence="5" id="KW-1185">Reference proteome</keyword>
<dbReference type="Pfam" id="PF00583">
    <property type="entry name" value="Acetyltransf_1"/>
    <property type="match status" value="1"/>
</dbReference>
<dbReference type="InterPro" id="IPR051016">
    <property type="entry name" value="Diverse_Substrate_AcTransf"/>
</dbReference>
<dbReference type="InterPro" id="IPR016181">
    <property type="entry name" value="Acyl_CoA_acyltransferase"/>
</dbReference>